<dbReference type="KEGG" id="dol:Dole_0887"/>
<evidence type="ECO:0000256" key="1">
    <source>
        <dbReference type="ARBA" id="ARBA00022553"/>
    </source>
</evidence>
<dbReference type="HOGENOM" id="CLU_000445_69_8_7"/>
<organism evidence="4 5">
    <name type="scientific">Desulfosudis oleivorans (strain DSM 6200 / JCM 39069 / Hxd3)</name>
    <name type="common">Desulfococcus oleovorans</name>
    <dbReference type="NCBI Taxonomy" id="96561"/>
    <lineage>
        <taxon>Bacteria</taxon>
        <taxon>Pseudomonadati</taxon>
        <taxon>Thermodesulfobacteriota</taxon>
        <taxon>Desulfobacteria</taxon>
        <taxon>Desulfobacterales</taxon>
        <taxon>Desulfosudaceae</taxon>
        <taxon>Desulfosudis</taxon>
    </lineage>
</organism>
<protein>
    <submittedName>
        <fullName evidence="4">Response regulator receiver protein</fullName>
    </submittedName>
</protein>
<feature type="domain" description="Response regulatory" evidence="3">
    <location>
        <begin position="2"/>
        <end position="116"/>
    </location>
</feature>
<evidence type="ECO:0000256" key="2">
    <source>
        <dbReference type="PROSITE-ProRule" id="PRU00169"/>
    </source>
</evidence>
<dbReference type="Gene3D" id="3.40.50.2300">
    <property type="match status" value="1"/>
</dbReference>
<dbReference type="InterPro" id="IPR011006">
    <property type="entry name" value="CheY-like_superfamily"/>
</dbReference>
<dbReference type="PROSITE" id="PS50110">
    <property type="entry name" value="RESPONSE_REGULATORY"/>
    <property type="match status" value="1"/>
</dbReference>
<dbReference type="PANTHER" id="PTHR44591">
    <property type="entry name" value="STRESS RESPONSE REGULATOR PROTEIN 1"/>
    <property type="match status" value="1"/>
</dbReference>
<gene>
    <name evidence="4" type="ordered locus">Dole_0887</name>
</gene>
<dbReference type="RefSeq" id="WP_012174315.1">
    <property type="nucleotide sequence ID" value="NC_009943.1"/>
</dbReference>
<evidence type="ECO:0000313" key="4">
    <source>
        <dbReference type="EMBL" id="ABW66697.1"/>
    </source>
</evidence>
<keyword evidence="1 2" id="KW-0597">Phosphoprotein</keyword>
<dbReference type="InterPro" id="IPR001789">
    <property type="entry name" value="Sig_transdc_resp-reg_receiver"/>
</dbReference>
<dbReference type="Proteomes" id="UP000008561">
    <property type="component" value="Chromosome"/>
</dbReference>
<dbReference type="Pfam" id="PF00072">
    <property type="entry name" value="Response_reg"/>
    <property type="match status" value="1"/>
</dbReference>
<name>A8ZVY8_DESOH</name>
<dbReference type="SUPFAM" id="SSF52172">
    <property type="entry name" value="CheY-like"/>
    <property type="match status" value="1"/>
</dbReference>
<dbReference type="SMART" id="SM00448">
    <property type="entry name" value="REC"/>
    <property type="match status" value="1"/>
</dbReference>
<feature type="modified residue" description="4-aspartylphosphate" evidence="2">
    <location>
        <position position="51"/>
    </location>
</feature>
<proteinExistence type="predicted"/>
<dbReference type="PANTHER" id="PTHR44591:SF3">
    <property type="entry name" value="RESPONSE REGULATORY DOMAIN-CONTAINING PROTEIN"/>
    <property type="match status" value="1"/>
</dbReference>
<sequence length="129" mass="14402">MNILVVDDEGIVLESCNRVLKPEGFSVRLATSAEEALAVIDREPPALLIIDVKMPVHDGLYIMKELNRKQQRVPVILMSGFSTKETIEESYKMGARMFLAKPFTPDELLGAVRRVIEETCDGKEKSSGH</sequence>
<reference evidence="4 5" key="1">
    <citation type="submission" date="2007-10" db="EMBL/GenBank/DDBJ databases">
        <title>Complete sequence of Desulfococcus oleovorans Hxd3.</title>
        <authorList>
            <consortium name="US DOE Joint Genome Institute"/>
            <person name="Copeland A."/>
            <person name="Lucas S."/>
            <person name="Lapidus A."/>
            <person name="Barry K."/>
            <person name="Glavina del Rio T."/>
            <person name="Dalin E."/>
            <person name="Tice H."/>
            <person name="Pitluck S."/>
            <person name="Kiss H."/>
            <person name="Brettin T."/>
            <person name="Bruce D."/>
            <person name="Detter J.C."/>
            <person name="Han C."/>
            <person name="Schmutz J."/>
            <person name="Larimer F."/>
            <person name="Land M."/>
            <person name="Hauser L."/>
            <person name="Kyrpides N."/>
            <person name="Kim E."/>
            <person name="Wawrik B."/>
            <person name="Richardson P."/>
        </authorList>
    </citation>
    <scope>NUCLEOTIDE SEQUENCE [LARGE SCALE GENOMIC DNA]</scope>
    <source>
        <strain evidence="5">DSM 6200 / JCM 39069 / Hxd3</strain>
    </source>
</reference>
<dbReference type="GO" id="GO:0000160">
    <property type="term" value="P:phosphorelay signal transduction system"/>
    <property type="evidence" value="ECO:0007669"/>
    <property type="project" value="InterPro"/>
</dbReference>
<evidence type="ECO:0000313" key="5">
    <source>
        <dbReference type="Proteomes" id="UP000008561"/>
    </source>
</evidence>
<keyword evidence="5" id="KW-1185">Reference proteome</keyword>
<dbReference type="OrthoDB" id="9788090at2"/>
<evidence type="ECO:0000259" key="3">
    <source>
        <dbReference type="PROSITE" id="PS50110"/>
    </source>
</evidence>
<accession>A8ZVY8</accession>
<dbReference type="eggNOG" id="COG0745">
    <property type="taxonomic scope" value="Bacteria"/>
</dbReference>
<dbReference type="AlphaFoldDB" id="A8ZVY8"/>
<dbReference type="InterPro" id="IPR050595">
    <property type="entry name" value="Bact_response_regulator"/>
</dbReference>
<dbReference type="EMBL" id="CP000859">
    <property type="protein sequence ID" value="ABW66697.1"/>
    <property type="molecule type" value="Genomic_DNA"/>
</dbReference>
<dbReference type="STRING" id="96561.Dole_0887"/>